<dbReference type="Proteomes" id="UP000037460">
    <property type="component" value="Unassembled WGS sequence"/>
</dbReference>
<dbReference type="EMBL" id="JWZX01001766">
    <property type="protein sequence ID" value="KOO32463.1"/>
    <property type="molecule type" value="Genomic_DNA"/>
</dbReference>
<evidence type="ECO:0000313" key="4">
    <source>
        <dbReference type="EMBL" id="KOO32463.1"/>
    </source>
</evidence>
<protein>
    <recommendedName>
        <fullName evidence="3">SMODS and SLOG-associating 2TM effector domain-containing protein</fullName>
    </recommendedName>
</protein>
<dbReference type="OrthoDB" id="411759at2759"/>
<evidence type="ECO:0000313" key="5">
    <source>
        <dbReference type="Proteomes" id="UP000037460"/>
    </source>
</evidence>
<feature type="transmembrane region" description="Helical" evidence="2">
    <location>
        <begin position="787"/>
        <end position="810"/>
    </location>
</feature>
<feature type="transmembrane region" description="Helical" evidence="2">
    <location>
        <begin position="626"/>
        <end position="645"/>
    </location>
</feature>
<gene>
    <name evidence="4" type="ORF">Ctob_013828</name>
</gene>
<keyword evidence="2" id="KW-1133">Transmembrane helix</keyword>
<comment type="caution">
    <text evidence="4">The sequence shown here is derived from an EMBL/GenBank/DDBJ whole genome shotgun (WGS) entry which is preliminary data.</text>
</comment>
<feature type="region of interest" description="Disordered" evidence="1">
    <location>
        <begin position="39"/>
        <end position="60"/>
    </location>
</feature>
<feature type="domain" description="SMODS and SLOG-associating 2TM effector" evidence="3">
    <location>
        <begin position="748"/>
        <end position="869"/>
    </location>
</feature>
<evidence type="ECO:0000256" key="1">
    <source>
        <dbReference type="SAM" id="MobiDB-lite"/>
    </source>
</evidence>
<name>A0A0M0K272_9EUKA</name>
<reference evidence="5" key="1">
    <citation type="journal article" date="2015" name="PLoS Genet.">
        <title>Genome Sequence and Transcriptome Analyses of Chrysochromulina tobin: Metabolic Tools for Enhanced Algal Fitness in the Prominent Order Prymnesiales (Haptophyceae).</title>
        <authorList>
            <person name="Hovde B.T."/>
            <person name="Deodato C.R."/>
            <person name="Hunsperger H.M."/>
            <person name="Ryken S.A."/>
            <person name="Yost W."/>
            <person name="Jha R.K."/>
            <person name="Patterson J."/>
            <person name="Monnat R.J. Jr."/>
            <person name="Barlow S.B."/>
            <person name="Starkenburg S.R."/>
            <person name="Cattolico R.A."/>
        </authorList>
    </citation>
    <scope>NUCLEOTIDE SEQUENCE</scope>
    <source>
        <strain evidence="5">CCMP291</strain>
    </source>
</reference>
<feature type="transmembrane region" description="Helical" evidence="2">
    <location>
        <begin position="597"/>
        <end position="620"/>
    </location>
</feature>
<proteinExistence type="predicted"/>
<sequence>MQSIDAAEGGAHGDAASTIAAFEKEELAREQLQMVKARTMSEGGDAHGEAASTIAGDEEDDLSREQLQMIKARTIPLIESAFAVNMTEEVPDDGGGGRKRLLFLTNSQAELISGSSASLQKMLDALEIPRPKLVINLLVSQGSTDYVTNEILGADLGKADAGLMPRRGPFAGPDEERQMIEMLDHFMETVILPLAAQTNAFILCSACPNTCMLSSSLTRMLSVHRSTWGREPPFTILSTTASVTKLYQNPDEASVWRGVRRASRAWRQRDRKILELVHAKFDDEIPIYRTDLDPNAMIYLVVDTIHPKRERLGDKKPFNRLMNELLRYLAETLPCLTIKTGHSDKPNLDKATQHASSLGVAMETMLSGSPLLFLDMRDRPMSPLIEATDREMLISTAKKAYEKHCLSLLETGVAETFDTMSISYFHDVLFGDGDIRNTETHQGAKGRKLVHLHEAIRRAEEGRGATHDGKFAPATVQQINQTALWLATRFFSDAWELLPASVKEEAAAAGVTSMMSYYADNITALSVHIRTILNGRNFHHVNLYDIDGAVRLVGELVKLDRLPNETSYQGLLLLRSAWCEFDGAMMNANKYKLRSKLIFFMHLVISVAIIIIGNLLLLFPSTQLQHALYGLATVITVLSGLDSLLNPNKRWHQLRSMACSMEATIWMYRARVGRFQQSISDSARPEIELCAAMNAWREELVSAADLQATDLERRWAPSVFKHHQFQGRKAKTIPIIDDHHSPIKPEAYLQLRLKRMMTFYQNRLPVYTRIRFWTRVVELSLTASGALLAYLSLTIGVVIVIIICSALISWTEFSDISKKVERYTRAVRSMKKLLSWWDVLTDVERAGIDNISTLIETGESIISDERQAWNSTANRLSLAAKQPGGQVDPMTPGGIHGSQAGKMNEPLTELSAASHRAPSMN</sequence>
<organism evidence="4 5">
    <name type="scientific">Chrysochromulina tobinii</name>
    <dbReference type="NCBI Taxonomy" id="1460289"/>
    <lineage>
        <taxon>Eukaryota</taxon>
        <taxon>Haptista</taxon>
        <taxon>Haptophyta</taxon>
        <taxon>Prymnesiophyceae</taxon>
        <taxon>Prymnesiales</taxon>
        <taxon>Chrysochromulinaceae</taxon>
        <taxon>Chrysochromulina</taxon>
    </lineage>
</organism>
<keyword evidence="2" id="KW-0812">Transmembrane</keyword>
<dbReference type="InterPro" id="IPR025325">
    <property type="entry name" value="DUF4231"/>
</dbReference>
<accession>A0A0M0K272</accession>
<keyword evidence="5" id="KW-1185">Reference proteome</keyword>
<dbReference type="InterPro" id="IPR040884">
    <property type="entry name" value="SLATT_1"/>
</dbReference>
<dbReference type="Pfam" id="PF18181">
    <property type="entry name" value="SLATT_1"/>
    <property type="match status" value="1"/>
</dbReference>
<evidence type="ECO:0000259" key="3">
    <source>
        <dbReference type="Pfam" id="PF18181"/>
    </source>
</evidence>
<evidence type="ECO:0000256" key="2">
    <source>
        <dbReference type="SAM" id="Phobius"/>
    </source>
</evidence>
<dbReference type="Pfam" id="PF14015">
    <property type="entry name" value="DUF4231"/>
    <property type="match status" value="1"/>
</dbReference>
<keyword evidence="2" id="KW-0472">Membrane</keyword>
<feature type="region of interest" description="Disordered" evidence="1">
    <location>
        <begin position="881"/>
        <end position="902"/>
    </location>
</feature>
<dbReference type="NCBIfam" id="NF033634">
    <property type="entry name" value="SLATT_1"/>
    <property type="match status" value="1"/>
</dbReference>
<dbReference type="AlphaFoldDB" id="A0A0M0K272"/>